<dbReference type="InterPro" id="IPR000305">
    <property type="entry name" value="GIY-YIG_endonuc"/>
</dbReference>
<accession>A0A382I501</accession>
<protein>
    <recommendedName>
        <fullName evidence="1">GIY-YIG domain-containing protein</fullName>
    </recommendedName>
</protein>
<evidence type="ECO:0000259" key="1">
    <source>
        <dbReference type="Pfam" id="PF01541"/>
    </source>
</evidence>
<dbReference type="SUPFAM" id="SSF82771">
    <property type="entry name" value="GIY-YIG endonuclease"/>
    <property type="match status" value="1"/>
</dbReference>
<evidence type="ECO:0000313" key="2">
    <source>
        <dbReference type="EMBL" id="SVB94686.1"/>
    </source>
</evidence>
<dbReference type="EMBL" id="UINC01065238">
    <property type="protein sequence ID" value="SVB94686.1"/>
    <property type="molecule type" value="Genomic_DNA"/>
</dbReference>
<sequence length="297" mass="34708">MRKGQNTSITERSNVEHDLWRKKVDNSLFRHKGTVVPKWVASKWELDIHFPDIKGKLGKNDKKSETQVLFKRKTYSGHVTCTLPKNGPNKVHRLWFSEELVDELKEVFVMSHMRDIESALRGDVGDLEKEIPFWEMIDIEFDTKNRHFILTGHYTHQPMFPELFSNLAGSPALKAVEDHVLNKKEFRIHKQDWKSKDNLDTELGAVNVIYTLCDRKNKLIYVGEAKDLRKRLKQKYPSIPSWTHYRYDVLPKGMSDAERVSLERMTIRSYASLFKNKSGVDSIEISNYSLANDKIDK</sequence>
<name>A0A382I501_9ZZZZ</name>
<dbReference type="Pfam" id="PF01541">
    <property type="entry name" value="GIY-YIG"/>
    <property type="match status" value="1"/>
</dbReference>
<dbReference type="AlphaFoldDB" id="A0A382I501"/>
<gene>
    <name evidence="2" type="ORF">METZ01_LOCUS247540</name>
</gene>
<reference evidence="2" key="1">
    <citation type="submission" date="2018-05" db="EMBL/GenBank/DDBJ databases">
        <authorList>
            <person name="Lanie J.A."/>
            <person name="Ng W.-L."/>
            <person name="Kazmierczak K.M."/>
            <person name="Andrzejewski T.M."/>
            <person name="Davidsen T.M."/>
            <person name="Wayne K.J."/>
            <person name="Tettelin H."/>
            <person name="Glass J.I."/>
            <person name="Rusch D."/>
            <person name="Podicherti R."/>
            <person name="Tsui H.-C.T."/>
            <person name="Winkler M.E."/>
        </authorList>
    </citation>
    <scope>NUCLEOTIDE SEQUENCE</scope>
</reference>
<proteinExistence type="predicted"/>
<feature type="domain" description="GIY-YIG" evidence="1">
    <location>
        <begin position="208"/>
        <end position="234"/>
    </location>
</feature>
<dbReference type="InterPro" id="IPR035901">
    <property type="entry name" value="GIY-YIG_endonuc_sf"/>
</dbReference>
<dbReference type="CDD" id="cd00719">
    <property type="entry name" value="GIY-YIG_SF"/>
    <property type="match status" value="1"/>
</dbReference>
<organism evidence="2">
    <name type="scientific">marine metagenome</name>
    <dbReference type="NCBI Taxonomy" id="408172"/>
    <lineage>
        <taxon>unclassified sequences</taxon>
        <taxon>metagenomes</taxon>
        <taxon>ecological metagenomes</taxon>
    </lineage>
</organism>